<reference evidence="2" key="1">
    <citation type="journal article" date="2023" name="Mol. Phylogenet. Evol.">
        <title>Genome-scale phylogeny and comparative genomics of the fungal order Sordariales.</title>
        <authorList>
            <person name="Hensen N."/>
            <person name="Bonometti L."/>
            <person name="Westerberg I."/>
            <person name="Brannstrom I.O."/>
            <person name="Guillou S."/>
            <person name="Cros-Aarteil S."/>
            <person name="Calhoun S."/>
            <person name="Haridas S."/>
            <person name="Kuo A."/>
            <person name="Mondo S."/>
            <person name="Pangilinan J."/>
            <person name="Riley R."/>
            <person name="LaButti K."/>
            <person name="Andreopoulos B."/>
            <person name="Lipzen A."/>
            <person name="Chen C."/>
            <person name="Yan M."/>
            <person name="Daum C."/>
            <person name="Ng V."/>
            <person name="Clum A."/>
            <person name="Steindorff A."/>
            <person name="Ohm R.A."/>
            <person name="Martin F."/>
            <person name="Silar P."/>
            <person name="Natvig D.O."/>
            <person name="Lalanne C."/>
            <person name="Gautier V."/>
            <person name="Ament-Velasquez S.L."/>
            <person name="Kruys A."/>
            <person name="Hutchinson M.I."/>
            <person name="Powell A.J."/>
            <person name="Barry K."/>
            <person name="Miller A.N."/>
            <person name="Grigoriev I.V."/>
            <person name="Debuchy R."/>
            <person name="Gladieux P."/>
            <person name="Hiltunen Thoren M."/>
            <person name="Johannesson H."/>
        </authorList>
    </citation>
    <scope>NUCLEOTIDE SEQUENCE</scope>
    <source>
        <strain evidence="2">PSN309</strain>
    </source>
</reference>
<name>A0AAN6WQY1_9PEZI</name>
<accession>A0AAN6WQY1</accession>
<dbReference type="AlphaFoldDB" id="A0AAN6WQY1"/>
<gene>
    <name evidence="2" type="ORF">QBC35DRAFT_39458</name>
</gene>
<reference evidence="2" key="2">
    <citation type="submission" date="2023-05" db="EMBL/GenBank/DDBJ databases">
        <authorList>
            <consortium name="Lawrence Berkeley National Laboratory"/>
            <person name="Steindorff A."/>
            <person name="Hensen N."/>
            <person name="Bonometti L."/>
            <person name="Westerberg I."/>
            <person name="Brannstrom I.O."/>
            <person name="Guillou S."/>
            <person name="Cros-Aarteil S."/>
            <person name="Calhoun S."/>
            <person name="Haridas S."/>
            <person name="Kuo A."/>
            <person name="Mondo S."/>
            <person name="Pangilinan J."/>
            <person name="Riley R."/>
            <person name="Labutti K."/>
            <person name="Andreopoulos B."/>
            <person name="Lipzen A."/>
            <person name="Chen C."/>
            <person name="Yanf M."/>
            <person name="Daum C."/>
            <person name="Ng V."/>
            <person name="Clum A."/>
            <person name="Ohm R."/>
            <person name="Martin F."/>
            <person name="Silar P."/>
            <person name="Natvig D."/>
            <person name="Lalanne C."/>
            <person name="Gautier V."/>
            <person name="Ament-Velasquez S.L."/>
            <person name="Kruys A."/>
            <person name="Hutchinson M.I."/>
            <person name="Powell A.J."/>
            <person name="Barry K."/>
            <person name="Miller A.N."/>
            <person name="Grigoriev I.V."/>
            <person name="Debuchy R."/>
            <person name="Gladieux P."/>
            <person name="Thoren M.H."/>
            <person name="Johannesson H."/>
        </authorList>
    </citation>
    <scope>NUCLEOTIDE SEQUENCE</scope>
    <source>
        <strain evidence="2">PSN309</strain>
    </source>
</reference>
<keyword evidence="1" id="KW-0732">Signal</keyword>
<organism evidence="2 3">
    <name type="scientific">Podospora australis</name>
    <dbReference type="NCBI Taxonomy" id="1536484"/>
    <lineage>
        <taxon>Eukaryota</taxon>
        <taxon>Fungi</taxon>
        <taxon>Dikarya</taxon>
        <taxon>Ascomycota</taxon>
        <taxon>Pezizomycotina</taxon>
        <taxon>Sordariomycetes</taxon>
        <taxon>Sordariomycetidae</taxon>
        <taxon>Sordariales</taxon>
        <taxon>Podosporaceae</taxon>
        <taxon>Podospora</taxon>
    </lineage>
</organism>
<protein>
    <submittedName>
        <fullName evidence="2">Uncharacterized protein</fullName>
    </submittedName>
</protein>
<proteinExistence type="predicted"/>
<comment type="caution">
    <text evidence="2">The sequence shown here is derived from an EMBL/GenBank/DDBJ whole genome shotgun (WGS) entry which is preliminary data.</text>
</comment>
<evidence type="ECO:0000313" key="3">
    <source>
        <dbReference type="Proteomes" id="UP001302126"/>
    </source>
</evidence>
<dbReference type="EMBL" id="MU864474">
    <property type="protein sequence ID" value="KAK4184772.1"/>
    <property type="molecule type" value="Genomic_DNA"/>
</dbReference>
<keyword evidence="3" id="KW-1185">Reference proteome</keyword>
<feature type="signal peptide" evidence="1">
    <location>
        <begin position="1"/>
        <end position="18"/>
    </location>
</feature>
<feature type="chain" id="PRO_5043021203" evidence="1">
    <location>
        <begin position="19"/>
        <end position="215"/>
    </location>
</feature>
<evidence type="ECO:0000256" key="1">
    <source>
        <dbReference type="SAM" id="SignalP"/>
    </source>
</evidence>
<sequence>MKFQLLTITAFLAATISAIPAPAPAPEAYDNHGLLPDTDDYDGPDVDSLLSARAPVPIPSAGFNFTKDFDFPLDHLFAEIERIPDSVLEQGDEALHKWLVDHGDRAAGENLKRDIDNEEAALSILERGEVIARASIWKIAKCVAAIVQLLATTAVPAAKLLRIKKYIKALGGTKQAVKLLLGATTKAEKLKAGGEILVNLAAELLGISTVKNNCF</sequence>
<evidence type="ECO:0000313" key="2">
    <source>
        <dbReference type="EMBL" id="KAK4184772.1"/>
    </source>
</evidence>
<dbReference type="Proteomes" id="UP001302126">
    <property type="component" value="Unassembled WGS sequence"/>
</dbReference>